<sequence>MTTNATAHNARRRPLPKGVPMLMLTSMLMYLGFYALIPYLSYHLTHSLLMTPALVGLILSVRQLSQQGITFLTGILADRVGYKPMMGIGMIIRGVGFSLFGLVTTPSLLFLSAILAGLGGALFEPTRDASVSALTPAEDRTRVFAIKKVLGNVGIALSALLGGALIAFDFKWLSLVCGGSYFLAAVITMYTLPAIKVQVERLPFKRMWNTVLADRFFLKFIVCNIGYYFLYLQMYFTIPIQAVSITGSVHAVSSINLTLAGIIIFCQYPITRFMSRWSALRGIQGGLLLMAAGLLLLGSAHGWALFVASVAVFAVGMMIVEPASFDVIAGAARPELAASYFGFSAFSMAIGGAVAQGSGGYLLQYGTEIGMPSLLWWVSAAVAALSILGIQRLITDGKKVVAHSEKFV</sequence>
<dbReference type="RefSeq" id="WP_267150306.1">
    <property type="nucleotide sequence ID" value="NZ_JAPMLT010000001.1"/>
</dbReference>
<evidence type="ECO:0000256" key="3">
    <source>
        <dbReference type="ARBA" id="ARBA00022475"/>
    </source>
</evidence>
<evidence type="ECO:0000256" key="7">
    <source>
        <dbReference type="SAM" id="Phobius"/>
    </source>
</evidence>
<feature type="transmembrane region" description="Helical" evidence="7">
    <location>
        <begin position="145"/>
        <end position="166"/>
    </location>
</feature>
<keyword evidence="10" id="KW-1185">Reference proteome</keyword>
<feature type="transmembrane region" description="Helical" evidence="7">
    <location>
        <begin position="242"/>
        <end position="266"/>
    </location>
</feature>
<dbReference type="Proteomes" id="UP001208017">
    <property type="component" value="Unassembled WGS sequence"/>
</dbReference>
<feature type="transmembrane region" description="Helical" evidence="7">
    <location>
        <begin position="303"/>
        <end position="324"/>
    </location>
</feature>
<comment type="subcellular location">
    <subcellularLocation>
        <location evidence="1">Cell membrane</location>
        <topology evidence="1">Multi-pass membrane protein</topology>
    </subcellularLocation>
</comment>
<accession>A0ABT3WXZ0</accession>
<evidence type="ECO:0000256" key="1">
    <source>
        <dbReference type="ARBA" id="ARBA00004651"/>
    </source>
</evidence>
<proteinExistence type="predicted"/>
<evidence type="ECO:0000313" key="10">
    <source>
        <dbReference type="Proteomes" id="UP001208017"/>
    </source>
</evidence>
<keyword evidence="4 7" id="KW-0812">Transmembrane</keyword>
<organism evidence="9 10">
    <name type="scientific">Tumebacillus lacus</name>
    <dbReference type="NCBI Taxonomy" id="2995335"/>
    <lineage>
        <taxon>Bacteria</taxon>
        <taxon>Bacillati</taxon>
        <taxon>Bacillota</taxon>
        <taxon>Bacilli</taxon>
        <taxon>Bacillales</taxon>
        <taxon>Alicyclobacillaceae</taxon>
        <taxon>Tumebacillus</taxon>
    </lineage>
</organism>
<dbReference type="Gene3D" id="1.20.1250.20">
    <property type="entry name" value="MFS general substrate transporter like domains"/>
    <property type="match status" value="1"/>
</dbReference>
<evidence type="ECO:0000256" key="2">
    <source>
        <dbReference type="ARBA" id="ARBA00022448"/>
    </source>
</evidence>
<dbReference type="InterPro" id="IPR011701">
    <property type="entry name" value="MFS"/>
</dbReference>
<feature type="domain" description="Major facilitator superfamily (MFS) profile" evidence="8">
    <location>
        <begin position="18"/>
        <end position="398"/>
    </location>
</feature>
<evidence type="ECO:0000259" key="8">
    <source>
        <dbReference type="PROSITE" id="PS50850"/>
    </source>
</evidence>
<keyword evidence="2" id="KW-0813">Transport</keyword>
<feature type="transmembrane region" description="Helical" evidence="7">
    <location>
        <begin position="336"/>
        <end position="354"/>
    </location>
</feature>
<feature type="transmembrane region" description="Helical" evidence="7">
    <location>
        <begin position="172"/>
        <end position="195"/>
    </location>
</feature>
<dbReference type="PANTHER" id="PTHR23517">
    <property type="entry name" value="RESISTANCE PROTEIN MDTM, PUTATIVE-RELATED-RELATED"/>
    <property type="match status" value="1"/>
</dbReference>
<name>A0ABT3WXZ0_9BACL</name>
<feature type="transmembrane region" description="Helical" evidence="7">
    <location>
        <begin position="216"/>
        <end position="236"/>
    </location>
</feature>
<keyword evidence="6 7" id="KW-0472">Membrane</keyword>
<feature type="transmembrane region" description="Helical" evidence="7">
    <location>
        <begin position="374"/>
        <end position="394"/>
    </location>
</feature>
<dbReference type="EMBL" id="JAPMLT010000001">
    <property type="protein sequence ID" value="MCX7569081.1"/>
    <property type="molecule type" value="Genomic_DNA"/>
</dbReference>
<keyword evidence="5 7" id="KW-1133">Transmembrane helix</keyword>
<keyword evidence="3" id="KW-1003">Cell membrane</keyword>
<dbReference type="Pfam" id="PF07690">
    <property type="entry name" value="MFS_1"/>
    <property type="match status" value="1"/>
</dbReference>
<reference evidence="9 10" key="1">
    <citation type="submission" date="2022-11" db="EMBL/GenBank/DDBJ databases">
        <title>Study of microbial diversity in lake waters.</title>
        <authorList>
            <person name="Zhang J."/>
        </authorList>
    </citation>
    <scope>NUCLEOTIDE SEQUENCE [LARGE SCALE GENOMIC DNA]</scope>
    <source>
        <strain evidence="9 10">DT12</strain>
    </source>
</reference>
<dbReference type="InterPro" id="IPR050171">
    <property type="entry name" value="MFS_Transporters"/>
</dbReference>
<dbReference type="InterPro" id="IPR020846">
    <property type="entry name" value="MFS_dom"/>
</dbReference>
<feature type="transmembrane region" description="Helical" evidence="7">
    <location>
        <begin position="85"/>
        <end position="102"/>
    </location>
</feature>
<dbReference type="SUPFAM" id="SSF103473">
    <property type="entry name" value="MFS general substrate transporter"/>
    <property type="match status" value="1"/>
</dbReference>
<evidence type="ECO:0000256" key="6">
    <source>
        <dbReference type="ARBA" id="ARBA00023136"/>
    </source>
</evidence>
<dbReference type="InterPro" id="IPR036259">
    <property type="entry name" value="MFS_trans_sf"/>
</dbReference>
<feature type="transmembrane region" description="Helical" evidence="7">
    <location>
        <begin position="21"/>
        <end position="40"/>
    </location>
</feature>
<protein>
    <submittedName>
        <fullName evidence="9">MFS transporter</fullName>
    </submittedName>
</protein>
<dbReference type="PANTHER" id="PTHR23517:SF2">
    <property type="entry name" value="MULTIDRUG RESISTANCE PROTEIN MDTH"/>
    <property type="match status" value="1"/>
</dbReference>
<dbReference type="PROSITE" id="PS50850">
    <property type="entry name" value="MFS"/>
    <property type="match status" value="1"/>
</dbReference>
<evidence type="ECO:0000256" key="5">
    <source>
        <dbReference type="ARBA" id="ARBA00022989"/>
    </source>
</evidence>
<gene>
    <name evidence="9" type="ORF">OS242_03765</name>
</gene>
<comment type="caution">
    <text evidence="9">The sequence shown here is derived from an EMBL/GenBank/DDBJ whole genome shotgun (WGS) entry which is preliminary data.</text>
</comment>
<feature type="transmembrane region" description="Helical" evidence="7">
    <location>
        <begin position="278"/>
        <end position="297"/>
    </location>
</feature>
<evidence type="ECO:0000313" key="9">
    <source>
        <dbReference type="EMBL" id="MCX7569081.1"/>
    </source>
</evidence>
<evidence type="ECO:0000256" key="4">
    <source>
        <dbReference type="ARBA" id="ARBA00022692"/>
    </source>
</evidence>